<evidence type="ECO:0000313" key="1">
    <source>
        <dbReference type="EMBL" id="PIP57444.1"/>
    </source>
</evidence>
<name>A0A2H0BIJ5_9BACT</name>
<reference evidence="1 2" key="1">
    <citation type="submission" date="2017-09" db="EMBL/GenBank/DDBJ databases">
        <title>Depth-based differentiation of microbial function through sediment-hosted aquifers and enrichment of novel symbionts in the deep terrestrial subsurface.</title>
        <authorList>
            <person name="Probst A.J."/>
            <person name="Ladd B."/>
            <person name="Jarett J.K."/>
            <person name="Geller-Mcgrath D.E."/>
            <person name="Sieber C.M."/>
            <person name="Emerson J.B."/>
            <person name="Anantharaman K."/>
            <person name="Thomas B.C."/>
            <person name="Malmstrom R."/>
            <person name="Stieglmeier M."/>
            <person name="Klingl A."/>
            <person name="Woyke T."/>
            <person name="Ryan C.M."/>
            <person name="Banfield J.F."/>
        </authorList>
    </citation>
    <scope>NUCLEOTIDE SEQUENCE [LARGE SCALE GENOMIC DNA]</scope>
    <source>
        <strain evidence="1">CG22_combo_CG10-13_8_21_14_all_39_10</strain>
    </source>
</reference>
<comment type="caution">
    <text evidence="1">The sequence shown here is derived from an EMBL/GenBank/DDBJ whole genome shotgun (WGS) entry which is preliminary data.</text>
</comment>
<dbReference type="AlphaFoldDB" id="A0A2H0BIJ5"/>
<dbReference type="EMBL" id="PCSW01000095">
    <property type="protein sequence ID" value="PIP57444.1"/>
    <property type="molecule type" value="Genomic_DNA"/>
</dbReference>
<proteinExistence type="predicted"/>
<evidence type="ECO:0000313" key="2">
    <source>
        <dbReference type="Proteomes" id="UP000229847"/>
    </source>
</evidence>
<dbReference type="Proteomes" id="UP000229847">
    <property type="component" value="Unassembled WGS sequence"/>
</dbReference>
<accession>A0A2H0BIJ5</accession>
<gene>
    <name evidence="1" type="ORF">COX03_03125</name>
</gene>
<organism evidence="1 2">
    <name type="scientific">Candidatus Woesebacteria bacterium CG22_combo_CG10-13_8_21_14_all_39_10</name>
    <dbReference type="NCBI Taxonomy" id="1975059"/>
    <lineage>
        <taxon>Bacteria</taxon>
        <taxon>Candidatus Woeseibacteriota</taxon>
    </lineage>
</organism>
<protein>
    <submittedName>
        <fullName evidence="1">Uncharacterized protein</fullName>
    </submittedName>
</protein>
<sequence>MERGELRGSYNPYTKEQWEKIKRGWNLYKSAIGLEGDLFLELKERGLSEGEISEHLDKHRESKQGLVEIYRKEIRRNG</sequence>